<reference evidence="3" key="2">
    <citation type="submission" date="2022-01" db="EMBL/GenBank/DDBJ databases">
        <authorList>
            <person name="Yamashiro T."/>
            <person name="Shiraishi A."/>
            <person name="Satake H."/>
            <person name="Nakayama K."/>
        </authorList>
    </citation>
    <scope>NUCLEOTIDE SEQUENCE</scope>
</reference>
<dbReference type="Pfam" id="PF07727">
    <property type="entry name" value="RVT_2"/>
    <property type="match status" value="1"/>
</dbReference>
<evidence type="ECO:0000313" key="4">
    <source>
        <dbReference type="Proteomes" id="UP001151760"/>
    </source>
</evidence>
<dbReference type="InterPro" id="IPR013103">
    <property type="entry name" value="RVT_2"/>
</dbReference>
<feature type="compositionally biased region" description="Polar residues" evidence="1">
    <location>
        <begin position="1"/>
        <end position="16"/>
    </location>
</feature>
<keyword evidence="4" id="KW-1185">Reference proteome</keyword>
<comment type="caution">
    <text evidence="3">The sequence shown here is derived from an EMBL/GenBank/DDBJ whole genome shotgun (WGS) entry which is preliminary data.</text>
</comment>
<reference evidence="3" key="1">
    <citation type="journal article" date="2022" name="Int. J. Mol. Sci.">
        <title>Draft Genome of Tanacetum Coccineum: Genomic Comparison of Closely Related Tanacetum-Family Plants.</title>
        <authorList>
            <person name="Yamashiro T."/>
            <person name="Shiraishi A."/>
            <person name="Nakayama K."/>
            <person name="Satake H."/>
        </authorList>
    </citation>
    <scope>NUCLEOTIDE SEQUENCE</scope>
</reference>
<proteinExistence type="predicted"/>
<protein>
    <submittedName>
        <fullName evidence="3">Retrovirus-related pol polyprotein from transposon TNT 1-94</fullName>
    </submittedName>
</protein>
<gene>
    <name evidence="3" type="ORF">Tco_1081979</name>
</gene>
<dbReference type="Proteomes" id="UP001151760">
    <property type="component" value="Unassembled WGS sequence"/>
</dbReference>
<feature type="non-terminal residue" evidence="3">
    <location>
        <position position="249"/>
    </location>
</feature>
<evidence type="ECO:0000313" key="3">
    <source>
        <dbReference type="EMBL" id="GJT93134.1"/>
    </source>
</evidence>
<feature type="region of interest" description="Disordered" evidence="1">
    <location>
        <begin position="1"/>
        <end position="22"/>
    </location>
</feature>
<accession>A0ABQ5I0C4</accession>
<feature type="region of interest" description="Disordered" evidence="1">
    <location>
        <begin position="90"/>
        <end position="111"/>
    </location>
</feature>
<organism evidence="3 4">
    <name type="scientific">Tanacetum coccineum</name>
    <dbReference type="NCBI Taxonomy" id="301880"/>
    <lineage>
        <taxon>Eukaryota</taxon>
        <taxon>Viridiplantae</taxon>
        <taxon>Streptophyta</taxon>
        <taxon>Embryophyta</taxon>
        <taxon>Tracheophyta</taxon>
        <taxon>Spermatophyta</taxon>
        <taxon>Magnoliopsida</taxon>
        <taxon>eudicotyledons</taxon>
        <taxon>Gunneridae</taxon>
        <taxon>Pentapetalae</taxon>
        <taxon>asterids</taxon>
        <taxon>campanulids</taxon>
        <taxon>Asterales</taxon>
        <taxon>Asteraceae</taxon>
        <taxon>Asteroideae</taxon>
        <taxon>Anthemideae</taxon>
        <taxon>Anthemidinae</taxon>
        <taxon>Tanacetum</taxon>
    </lineage>
</organism>
<sequence length="249" mass="27842">MMPGQNSSGLVSNQALATPYEPPTNKDLEILFQPMFDEYFEQSRVVRPVPSATADNAPVVSMGVIAGPTFEDNPIAQADLHPLVNPIAQETGSAESSSGDSKDHPLDNVVGNPSFPVSTRKQLASDALWCLYNSLLSKVEPKNFKMAVNEYCWFQAIQDEIHEFDRLKLDEYGEVLKNKAQLVAKGYRQEEGINFEESFAPVTRIEAIRIFIANAASKNMNIYQMDVKYNTLCFQVIDDVDKSAMYLLY</sequence>
<evidence type="ECO:0000256" key="1">
    <source>
        <dbReference type="SAM" id="MobiDB-lite"/>
    </source>
</evidence>
<evidence type="ECO:0000259" key="2">
    <source>
        <dbReference type="Pfam" id="PF07727"/>
    </source>
</evidence>
<name>A0ABQ5I0C4_9ASTR</name>
<feature type="compositionally biased region" description="Polar residues" evidence="1">
    <location>
        <begin position="90"/>
        <end position="99"/>
    </location>
</feature>
<feature type="domain" description="Reverse transcriptase Ty1/copia-type" evidence="2">
    <location>
        <begin position="168"/>
        <end position="237"/>
    </location>
</feature>
<dbReference type="EMBL" id="BQNB010020175">
    <property type="protein sequence ID" value="GJT93134.1"/>
    <property type="molecule type" value="Genomic_DNA"/>
</dbReference>